<organism evidence="8 9">
    <name type="scientific">Cafeteria roenbergensis</name>
    <name type="common">Marine flagellate</name>
    <dbReference type="NCBI Taxonomy" id="33653"/>
    <lineage>
        <taxon>Eukaryota</taxon>
        <taxon>Sar</taxon>
        <taxon>Stramenopiles</taxon>
        <taxon>Bigyra</taxon>
        <taxon>Opalozoa</taxon>
        <taxon>Bicosoecida</taxon>
        <taxon>Cafeteriaceae</taxon>
        <taxon>Cafeteria</taxon>
    </lineage>
</organism>
<dbReference type="GO" id="GO:0005524">
    <property type="term" value="F:ATP binding"/>
    <property type="evidence" value="ECO:0007669"/>
    <property type="project" value="InterPro"/>
</dbReference>
<keyword evidence="4" id="KW-0238">DNA-binding</keyword>
<evidence type="ECO:0000259" key="7">
    <source>
        <dbReference type="Pfam" id="PF14629"/>
    </source>
</evidence>
<dbReference type="Proteomes" id="UP000322899">
    <property type="component" value="Unassembled WGS sequence"/>
</dbReference>
<dbReference type="GO" id="GO:0005664">
    <property type="term" value="C:nuclear origin of replication recognition complex"/>
    <property type="evidence" value="ECO:0007669"/>
    <property type="project" value="TreeGrafter"/>
</dbReference>
<gene>
    <name evidence="8" type="ORF">FNF27_04975</name>
</gene>
<evidence type="ECO:0000256" key="1">
    <source>
        <dbReference type="ARBA" id="ARBA00004123"/>
    </source>
</evidence>
<proteinExistence type="inferred from homology"/>
<accession>A0A5A8EC24</accession>
<sequence length="410" mass="44066">MLAAVLARDENQSALLVGPRGTGKSLVLQVALQRVASRMAAAKEGGSSAASASAALATLGHGLPFVAVHINGYTIADDHSAVREISAQLAIDPEAATAAAEAEADAIAAADTEPAKPVVRKRGRRAAETRVKRRTVAHACVRSHRQTFEQHLAFVTATLRDGKLAGTPVVLVIDEFDVFCARTKQSLLYNLLDLTQDASVRFALVGLTTRLDVVDLLEKRLRSRFSHRQLLFSQPSREDYEALARAALALPSSSSAAWGPSHILRACEALNRQALESTLPDVSPLEASLLGAMAHLETLGGDERSAPPYNFDMAFREYGRFTRAQGATTLPAHRDVALKAFERLVAHGLVVMTAVAPEAGEATRSAAHMSRHSQLLRLGLEPEVFVDAVRQGTLELPTALRHWIVHGEQT</sequence>
<dbReference type="EMBL" id="VLTO01000032">
    <property type="protein sequence ID" value="KAA0173480.1"/>
    <property type="molecule type" value="Genomic_DNA"/>
</dbReference>
<dbReference type="SUPFAM" id="SSF52540">
    <property type="entry name" value="P-loop containing nucleoside triphosphate hydrolases"/>
    <property type="match status" value="1"/>
</dbReference>
<evidence type="ECO:0000256" key="5">
    <source>
        <dbReference type="ARBA" id="ARBA00023242"/>
    </source>
</evidence>
<evidence type="ECO:0000256" key="2">
    <source>
        <dbReference type="ARBA" id="ARBA00005334"/>
    </source>
</evidence>
<evidence type="ECO:0000313" key="8">
    <source>
        <dbReference type="EMBL" id="KAA0173480.1"/>
    </source>
</evidence>
<dbReference type="OrthoDB" id="207141at2759"/>
<protein>
    <submittedName>
        <fullName evidence="8">Uncharacterized protein</fullName>
    </submittedName>
</protein>
<name>A0A5A8EC24_CAFRO</name>
<dbReference type="AlphaFoldDB" id="A0A5A8EC24"/>
<dbReference type="InterPro" id="IPR032705">
    <property type="entry name" value="ORC4_C"/>
</dbReference>
<comment type="subcellular location">
    <subcellularLocation>
        <location evidence="1">Nucleus</location>
    </subcellularLocation>
</comment>
<evidence type="ECO:0000256" key="3">
    <source>
        <dbReference type="ARBA" id="ARBA00022705"/>
    </source>
</evidence>
<dbReference type="PANTHER" id="PTHR12087:SF0">
    <property type="entry name" value="ORIGIN RECOGNITION COMPLEX SUBUNIT 4"/>
    <property type="match status" value="1"/>
</dbReference>
<dbReference type="InterPro" id="IPR016527">
    <property type="entry name" value="ORC4"/>
</dbReference>
<dbReference type="InterPro" id="IPR003959">
    <property type="entry name" value="ATPase_AAA_core"/>
</dbReference>
<dbReference type="Pfam" id="PF00004">
    <property type="entry name" value="AAA"/>
    <property type="match status" value="1"/>
</dbReference>
<dbReference type="GO" id="GO:0016887">
    <property type="term" value="F:ATP hydrolysis activity"/>
    <property type="evidence" value="ECO:0007669"/>
    <property type="project" value="InterPro"/>
</dbReference>
<feature type="domain" description="Origin recognition complex subunit 4 C-terminal" evidence="7">
    <location>
        <begin position="257"/>
        <end position="385"/>
    </location>
</feature>
<dbReference type="GO" id="GO:0006270">
    <property type="term" value="P:DNA replication initiation"/>
    <property type="evidence" value="ECO:0007669"/>
    <property type="project" value="TreeGrafter"/>
</dbReference>
<evidence type="ECO:0000256" key="4">
    <source>
        <dbReference type="ARBA" id="ARBA00023125"/>
    </source>
</evidence>
<keyword evidence="5" id="KW-0539">Nucleus</keyword>
<dbReference type="Pfam" id="PF14629">
    <property type="entry name" value="ORC4_C"/>
    <property type="match status" value="1"/>
</dbReference>
<evidence type="ECO:0000313" key="9">
    <source>
        <dbReference type="Proteomes" id="UP000322899"/>
    </source>
</evidence>
<reference evidence="8 9" key="1">
    <citation type="submission" date="2019-07" db="EMBL/GenBank/DDBJ databases">
        <title>Genomes of Cafeteria roenbergensis.</title>
        <authorList>
            <person name="Fischer M.G."/>
            <person name="Hackl T."/>
            <person name="Roman M."/>
        </authorList>
    </citation>
    <scope>NUCLEOTIDE SEQUENCE [LARGE SCALE GENOMIC DNA]</scope>
    <source>
        <strain evidence="8 9">E4-10P</strain>
    </source>
</reference>
<comment type="similarity">
    <text evidence="2">Belongs to the ORC4 family.</text>
</comment>
<keyword evidence="3" id="KW-0235">DNA replication</keyword>
<evidence type="ECO:0000259" key="6">
    <source>
        <dbReference type="Pfam" id="PF00004"/>
    </source>
</evidence>
<dbReference type="Gene3D" id="3.40.50.300">
    <property type="entry name" value="P-loop containing nucleotide triphosphate hydrolases"/>
    <property type="match status" value="1"/>
</dbReference>
<dbReference type="InterPro" id="IPR027417">
    <property type="entry name" value="P-loop_NTPase"/>
</dbReference>
<dbReference type="GO" id="GO:0003688">
    <property type="term" value="F:DNA replication origin binding"/>
    <property type="evidence" value="ECO:0007669"/>
    <property type="project" value="TreeGrafter"/>
</dbReference>
<feature type="domain" description="ATPase AAA-type core" evidence="6">
    <location>
        <begin position="154"/>
        <end position="229"/>
    </location>
</feature>
<dbReference type="PANTHER" id="PTHR12087">
    <property type="entry name" value="ORIGIN RECOGNITION COMPLEX SUBUNIT 4"/>
    <property type="match status" value="1"/>
</dbReference>
<comment type="caution">
    <text evidence="8">The sequence shown here is derived from an EMBL/GenBank/DDBJ whole genome shotgun (WGS) entry which is preliminary data.</text>
</comment>